<dbReference type="EMBL" id="JAATIQ010000263">
    <property type="protein sequence ID" value="KAF4366101.1"/>
    <property type="molecule type" value="Genomic_DNA"/>
</dbReference>
<dbReference type="AlphaFoldDB" id="A0A7J6F5X5"/>
<evidence type="ECO:0000313" key="1">
    <source>
        <dbReference type="EMBL" id="KAF4366101.1"/>
    </source>
</evidence>
<comment type="caution">
    <text evidence="1">The sequence shown here is derived from an EMBL/GenBank/DDBJ whole genome shotgun (WGS) entry which is preliminary data.</text>
</comment>
<accession>A0A7J6F5X5</accession>
<reference evidence="1 2" key="1">
    <citation type="journal article" date="2020" name="bioRxiv">
        <title>Sequence and annotation of 42 cannabis genomes reveals extensive copy number variation in cannabinoid synthesis and pathogen resistance genes.</title>
        <authorList>
            <person name="Mckernan K.J."/>
            <person name="Helbert Y."/>
            <person name="Kane L.T."/>
            <person name="Ebling H."/>
            <person name="Zhang L."/>
            <person name="Liu B."/>
            <person name="Eaton Z."/>
            <person name="Mclaughlin S."/>
            <person name="Kingan S."/>
            <person name="Baybayan P."/>
            <person name="Concepcion G."/>
            <person name="Jordan M."/>
            <person name="Riva A."/>
            <person name="Barbazuk W."/>
            <person name="Harkins T."/>
        </authorList>
    </citation>
    <scope>NUCLEOTIDE SEQUENCE [LARGE SCALE GENOMIC DNA]</scope>
    <source>
        <strain evidence="2">cv. Jamaican Lion 4</strain>
        <tissue evidence="1">Leaf</tissue>
    </source>
</reference>
<gene>
    <name evidence="1" type="ORF">G4B88_025772</name>
</gene>
<sequence>TQTIQSTIVSISSAIFFHVSRRLPDSVVSLTWVHAYHYNHNYIIKKTMEGKTWRRGGEEKGWSSLSDFNRHRGRELWKTI</sequence>
<protein>
    <submittedName>
        <fullName evidence="1">Uncharacterized protein</fullName>
    </submittedName>
</protein>
<feature type="non-terminal residue" evidence="1">
    <location>
        <position position="1"/>
    </location>
</feature>
<dbReference type="Proteomes" id="UP000583929">
    <property type="component" value="Unassembled WGS sequence"/>
</dbReference>
<evidence type="ECO:0000313" key="2">
    <source>
        <dbReference type="Proteomes" id="UP000583929"/>
    </source>
</evidence>
<proteinExistence type="predicted"/>
<organism evidence="1 2">
    <name type="scientific">Cannabis sativa</name>
    <name type="common">Hemp</name>
    <name type="synonym">Marijuana</name>
    <dbReference type="NCBI Taxonomy" id="3483"/>
    <lineage>
        <taxon>Eukaryota</taxon>
        <taxon>Viridiplantae</taxon>
        <taxon>Streptophyta</taxon>
        <taxon>Embryophyta</taxon>
        <taxon>Tracheophyta</taxon>
        <taxon>Spermatophyta</taxon>
        <taxon>Magnoliopsida</taxon>
        <taxon>eudicotyledons</taxon>
        <taxon>Gunneridae</taxon>
        <taxon>Pentapetalae</taxon>
        <taxon>rosids</taxon>
        <taxon>fabids</taxon>
        <taxon>Rosales</taxon>
        <taxon>Cannabaceae</taxon>
        <taxon>Cannabis</taxon>
    </lineage>
</organism>
<keyword evidence="2" id="KW-1185">Reference proteome</keyword>
<name>A0A7J6F5X5_CANSA</name>